<dbReference type="RefSeq" id="WP_344825550.1">
    <property type="nucleotide sequence ID" value="NZ_BAABEZ010000022.1"/>
</dbReference>
<name>A0ABP8MRR5_9BACT</name>
<organism evidence="2 3">
    <name type="scientific">Rurimicrobium arvi</name>
    <dbReference type="NCBI Taxonomy" id="2049916"/>
    <lineage>
        <taxon>Bacteria</taxon>
        <taxon>Pseudomonadati</taxon>
        <taxon>Bacteroidota</taxon>
        <taxon>Chitinophagia</taxon>
        <taxon>Chitinophagales</taxon>
        <taxon>Chitinophagaceae</taxon>
        <taxon>Rurimicrobium</taxon>
    </lineage>
</organism>
<dbReference type="Proteomes" id="UP001501410">
    <property type="component" value="Unassembled WGS sequence"/>
</dbReference>
<sequence length="128" mass="14305">MKKVIFGLLLLSSMTAGTQADAQGRGHGRGRGNGHRRPANVTVIQTLPPGARVYHYQGADYHYVSGRYYRQGPSGYTVIGAPPVGFEVDFVPTGYQRRVYQGVPYYYSGNVYYREARPNVYVVVGRPW</sequence>
<gene>
    <name evidence="2" type="ORF">GCM10023092_17520</name>
</gene>
<comment type="caution">
    <text evidence="2">The sequence shown here is derived from an EMBL/GenBank/DDBJ whole genome shotgun (WGS) entry which is preliminary data.</text>
</comment>
<proteinExistence type="predicted"/>
<reference evidence="3" key="1">
    <citation type="journal article" date="2019" name="Int. J. Syst. Evol. Microbiol.">
        <title>The Global Catalogue of Microorganisms (GCM) 10K type strain sequencing project: providing services to taxonomists for standard genome sequencing and annotation.</title>
        <authorList>
            <consortium name="The Broad Institute Genomics Platform"/>
            <consortium name="The Broad Institute Genome Sequencing Center for Infectious Disease"/>
            <person name="Wu L."/>
            <person name="Ma J."/>
        </authorList>
    </citation>
    <scope>NUCLEOTIDE SEQUENCE [LARGE SCALE GENOMIC DNA]</scope>
    <source>
        <strain evidence="3">JCM 31921</strain>
    </source>
</reference>
<keyword evidence="1" id="KW-0732">Signal</keyword>
<dbReference type="Pfam" id="PF20125">
    <property type="entry name" value="DUF6515"/>
    <property type="match status" value="1"/>
</dbReference>
<feature type="chain" id="PRO_5045751500" evidence="1">
    <location>
        <begin position="23"/>
        <end position="128"/>
    </location>
</feature>
<keyword evidence="3" id="KW-1185">Reference proteome</keyword>
<protein>
    <submittedName>
        <fullName evidence="2">Uncharacterized protein</fullName>
    </submittedName>
</protein>
<evidence type="ECO:0000256" key="1">
    <source>
        <dbReference type="SAM" id="SignalP"/>
    </source>
</evidence>
<dbReference type="InterPro" id="IPR045398">
    <property type="entry name" value="DUF6515"/>
</dbReference>
<dbReference type="EMBL" id="BAABEZ010000022">
    <property type="protein sequence ID" value="GAA4454852.1"/>
    <property type="molecule type" value="Genomic_DNA"/>
</dbReference>
<evidence type="ECO:0000313" key="2">
    <source>
        <dbReference type="EMBL" id="GAA4454852.1"/>
    </source>
</evidence>
<evidence type="ECO:0000313" key="3">
    <source>
        <dbReference type="Proteomes" id="UP001501410"/>
    </source>
</evidence>
<accession>A0ABP8MRR5</accession>
<feature type="signal peptide" evidence="1">
    <location>
        <begin position="1"/>
        <end position="22"/>
    </location>
</feature>